<feature type="transmembrane region" description="Helical" evidence="1">
    <location>
        <begin position="7"/>
        <end position="23"/>
    </location>
</feature>
<evidence type="ECO:0000313" key="2">
    <source>
        <dbReference type="EMBL" id="NME58176.1"/>
    </source>
</evidence>
<proteinExistence type="predicted"/>
<evidence type="ECO:0000313" key="3">
    <source>
        <dbReference type="Proteomes" id="UP000580130"/>
    </source>
</evidence>
<keyword evidence="1" id="KW-0812">Transmembrane</keyword>
<dbReference type="RefSeq" id="WP_168934159.1">
    <property type="nucleotide sequence ID" value="NZ_JABAFX010000039.1"/>
</dbReference>
<accession>A0A848CKF8</accession>
<name>A0A848CKF8_9FIRM</name>
<gene>
    <name evidence="2" type="ORF">HF855_12375</name>
</gene>
<evidence type="ECO:0000256" key="1">
    <source>
        <dbReference type="SAM" id="Phobius"/>
    </source>
</evidence>
<dbReference type="AlphaFoldDB" id="A0A848CKF8"/>
<organism evidence="2 3">
    <name type="scientific">Dorea formicigenerans</name>
    <dbReference type="NCBI Taxonomy" id="39486"/>
    <lineage>
        <taxon>Bacteria</taxon>
        <taxon>Bacillati</taxon>
        <taxon>Bacillota</taxon>
        <taxon>Clostridia</taxon>
        <taxon>Lachnospirales</taxon>
        <taxon>Lachnospiraceae</taxon>
        <taxon>Dorea</taxon>
    </lineage>
</organism>
<keyword evidence="1" id="KW-0472">Membrane</keyword>
<keyword evidence="1" id="KW-1133">Transmembrane helix</keyword>
<dbReference type="Proteomes" id="UP000580130">
    <property type="component" value="Unassembled WGS sequence"/>
</dbReference>
<comment type="caution">
    <text evidence="2">The sequence shown here is derived from an EMBL/GenBank/DDBJ whole genome shotgun (WGS) entry which is preliminary data.</text>
</comment>
<feature type="transmembrane region" description="Helical" evidence="1">
    <location>
        <begin position="29"/>
        <end position="46"/>
    </location>
</feature>
<protein>
    <submittedName>
        <fullName evidence="2">Uncharacterized protein</fullName>
    </submittedName>
</protein>
<sequence length="57" mass="6319">MNGIKNMLLGIAIMLAVIVFHLFCANDGLWTDFIAIIGLIFVIKGYNTKDTDNESTE</sequence>
<dbReference type="EMBL" id="JABAFX010000039">
    <property type="protein sequence ID" value="NME58176.1"/>
    <property type="molecule type" value="Genomic_DNA"/>
</dbReference>
<reference evidence="2 3" key="1">
    <citation type="submission" date="2020-04" db="EMBL/GenBank/DDBJ databases">
        <authorList>
            <person name="Hitch T.C.A."/>
            <person name="Wylensek D."/>
            <person name="Clavel T."/>
        </authorList>
    </citation>
    <scope>NUCLEOTIDE SEQUENCE [LARGE SCALE GENOMIC DNA]</scope>
    <source>
        <strain evidence="2 3">BSM-383-APC-5F</strain>
    </source>
</reference>